<evidence type="ECO:0000313" key="5">
    <source>
        <dbReference type="EMBL" id="MDX6848272.1"/>
    </source>
</evidence>
<dbReference type="EC" id="2.-.-.-" evidence="5"/>
<reference evidence="5 6" key="1">
    <citation type="submission" date="2023-11" db="EMBL/GenBank/DDBJ databases">
        <title>Gilvimarinus fulvus sp. nov., isolated from the surface of Kelp.</title>
        <authorList>
            <person name="Sun Y.Y."/>
            <person name="Gong Y."/>
            <person name="Du Z.J."/>
        </authorList>
    </citation>
    <scope>NUCLEOTIDE SEQUENCE [LARGE SCALE GENOMIC DNA]</scope>
    <source>
        <strain evidence="5 6">SDUM040013</strain>
    </source>
</reference>
<dbReference type="InterPro" id="IPR016181">
    <property type="entry name" value="Acyl_CoA_acyltransferase"/>
</dbReference>
<gene>
    <name evidence="5" type="ORF">SCD92_02800</name>
</gene>
<comment type="caution">
    <text evidence="5">The sequence shown here is derived from an EMBL/GenBank/DDBJ whole genome shotgun (WGS) entry which is preliminary data.</text>
</comment>
<dbReference type="Pfam" id="PF13302">
    <property type="entry name" value="Acetyltransf_3"/>
    <property type="match status" value="1"/>
</dbReference>
<evidence type="ECO:0000256" key="3">
    <source>
        <dbReference type="ARBA" id="ARBA00038502"/>
    </source>
</evidence>
<organism evidence="5 6">
    <name type="scientific">Gilvimarinus gilvus</name>
    <dbReference type="NCBI Taxonomy" id="3058038"/>
    <lineage>
        <taxon>Bacteria</taxon>
        <taxon>Pseudomonadati</taxon>
        <taxon>Pseudomonadota</taxon>
        <taxon>Gammaproteobacteria</taxon>
        <taxon>Cellvibrionales</taxon>
        <taxon>Cellvibrionaceae</taxon>
        <taxon>Gilvimarinus</taxon>
    </lineage>
</organism>
<evidence type="ECO:0000256" key="1">
    <source>
        <dbReference type="ARBA" id="ARBA00022679"/>
    </source>
</evidence>
<proteinExistence type="inferred from homology"/>
<evidence type="ECO:0000259" key="4">
    <source>
        <dbReference type="PROSITE" id="PS51186"/>
    </source>
</evidence>
<evidence type="ECO:0000313" key="6">
    <source>
        <dbReference type="Proteomes" id="UP001273505"/>
    </source>
</evidence>
<dbReference type="RefSeq" id="WP_302722986.1">
    <property type="nucleotide sequence ID" value="NZ_JAULRU010000577.1"/>
</dbReference>
<dbReference type="PANTHER" id="PTHR43792">
    <property type="entry name" value="GNAT FAMILY, PUTATIVE (AFU_ORTHOLOGUE AFUA_3G00765)-RELATED-RELATED"/>
    <property type="match status" value="1"/>
</dbReference>
<dbReference type="InterPro" id="IPR051531">
    <property type="entry name" value="N-acetyltransferase"/>
</dbReference>
<dbReference type="InterPro" id="IPR000182">
    <property type="entry name" value="GNAT_dom"/>
</dbReference>
<dbReference type="SUPFAM" id="SSF55729">
    <property type="entry name" value="Acyl-CoA N-acyltransferases (Nat)"/>
    <property type="match status" value="1"/>
</dbReference>
<keyword evidence="1 5" id="KW-0808">Transferase</keyword>
<dbReference type="Proteomes" id="UP001273505">
    <property type="component" value="Unassembled WGS sequence"/>
</dbReference>
<keyword evidence="6" id="KW-1185">Reference proteome</keyword>
<feature type="domain" description="N-acetyltransferase" evidence="4">
    <location>
        <begin position="25"/>
        <end position="179"/>
    </location>
</feature>
<dbReference type="PROSITE" id="PS51186">
    <property type="entry name" value="GNAT"/>
    <property type="match status" value="1"/>
</dbReference>
<protein>
    <submittedName>
        <fullName evidence="5">GNAT family protein</fullName>
        <ecNumber evidence="5">2.-.-.-</ecNumber>
    </submittedName>
</protein>
<dbReference type="EMBL" id="JAXAFO010000003">
    <property type="protein sequence ID" value="MDX6848272.1"/>
    <property type="molecule type" value="Genomic_DNA"/>
</dbReference>
<keyword evidence="2" id="KW-0012">Acyltransferase</keyword>
<dbReference type="PANTHER" id="PTHR43792:SF8">
    <property type="entry name" value="[RIBOSOMAL PROTEIN US5]-ALANINE N-ACETYLTRANSFERASE"/>
    <property type="match status" value="1"/>
</dbReference>
<evidence type="ECO:0000256" key="2">
    <source>
        <dbReference type="ARBA" id="ARBA00023315"/>
    </source>
</evidence>
<dbReference type="Gene3D" id="3.40.630.30">
    <property type="match status" value="1"/>
</dbReference>
<dbReference type="GO" id="GO:0016740">
    <property type="term" value="F:transferase activity"/>
    <property type="evidence" value="ECO:0007669"/>
    <property type="project" value="UniProtKB-KW"/>
</dbReference>
<comment type="similarity">
    <text evidence="3">Belongs to the acetyltransferase family. RimJ subfamily.</text>
</comment>
<sequence length="185" mass="21319">MISDNAIALSDELVMRLLQADDAPMLFTQIDRNRLHLRQWLPWLDDATQLTDSEHFIGLTRNESQSGAAYTFAITLQQELIGICSLDAIEQNKQSANIGYWLAEAHCGQGIMTRCVERLITIAFRDIGLRQLHLNTAEGNGKSRAIAERLHFRQRYKILNAEDLYGEWIDHIRYTLNTEDWTTDR</sequence>
<accession>A0ABU4RTS5</accession>
<name>A0ABU4RTS5_9GAMM</name>